<keyword evidence="4" id="KW-0378">Hydrolase</keyword>
<accession>A0ABN1QF53</accession>
<dbReference type="PRINTS" id="PR00738">
    <property type="entry name" value="GLHYDRLASE20"/>
</dbReference>
<evidence type="ECO:0000259" key="5">
    <source>
        <dbReference type="Pfam" id="PF00728"/>
    </source>
</evidence>
<evidence type="ECO:0000256" key="4">
    <source>
        <dbReference type="ARBA" id="ARBA00022801"/>
    </source>
</evidence>
<comment type="catalytic activity">
    <reaction evidence="1">
        <text>Hydrolysis of terminal non-reducing N-acetyl-D-hexosamine residues in N-acetyl-beta-D-hexosaminides.</text>
        <dbReference type="EC" id="3.2.1.52"/>
    </reaction>
</comment>
<keyword evidence="7" id="KW-1185">Reference proteome</keyword>
<evidence type="ECO:0000256" key="1">
    <source>
        <dbReference type="ARBA" id="ARBA00001231"/>
    </source>
</evidence>
<sequence>MSTERRSALPRPWRVVTAEPELRGTAGTLESLLAPHLAGPAPDGRAPGTVRLVLGECGTGPEVLGVSPRGDERPDERHELLVAPDEIVCTARTPEGVFRAAVAAVRGLATAPDGVPGGGRVQDGPRYAWRGLLVDPARRFLPVEDVRRLIDLAALHHLNVLHLHLTDNEGWRLEMAGRPLLTEGQEGAFYTAAQYRELQDYAAARFVTIVPEIDLPGHTFAVMRAYPDLGTMPRPSWMPADAPVTPPLDPHDPASRAFVAEVLTETARLTDGPYVHIGGDEAFGIDGESFAEAVRFSRAAVRAAGKRPLGWQESARAGTTPEDVCQWWVDVPMMDLPANEEERAARPDILKAGHTMAFIVALKRFFTPTNDDLKRITDGGGRVLLSPQSHLYLDRPYDSSVVPEEHRERSARLGFNYRPRDVRHAAAWDPASYGLLPHQIAGIEATVFGESLQDLDDLTFLLLPRLASVAGTAWTGSPEPWEAHRETLSGLARLWRERGLDFMPSTEADWS</sequence>
<dbReference type="PANTHER" id="PTHR22600:SF57">
    <property type="entry name" value="BETA-N-ACETYLHEXOSAMINIDASE"/>
    <property type="match status" value="1"/>
</dbReference>
<dbReference type="Gene3D" id="3.20.20.80">
    <property type="entry name" value="Glycosidases"/>
    <property type="match status" value="1"/>
</dbReference>
<feature type="domain" description="Glycoside hydrolase family 20 catalytic" evidence="5">
    <location>
        <begin position="127"/>
        <end position="476"/>
    </location>
</feature>
<dbReference type="InterPro" id="IPR017853">
    <property type="entry name" value="GH"/>
</dbReference>
<evidence type="ECO:0000313" key="7">
    <source>
        <dbReference type="Proteomes" id="UP001500665"/>
    </source>
</evidence>
<dbReference type="InterPro" id="IPR015883">
    <property type="entry name" value="Glyco_hydro_20_cat"/>
</dbReference>
<proteinExistence type="inferred from homology"/>
<dbReference type="Proteomes" id="UP001500665">
    <property type="component" value="Unassembled WGS sequence"/>
</dbReference>
<dbReference type="Pfam" id="PF00728">
    <property type="entry name" value="Glyco_hydro_20"/>
    <property type="match status" value="1"/>
</dbReference>
<reference evidence="6 7" key="1">
    <citation type="journal article" date="2019" name="Int. J. Syst. Evol. Microbiol.">
        <title>The Global Catalogue of Microorganisms (GCM) 10K type strain sequencing project: providing services to taxonomists for standard genome sequencing and annotation.</title>
        <authorList>
            <consortium name="The Broad Institute Genomics Platform"/>
            <consortium name="The Broad Institute Genome Sequencing Center for Infectious Disease"/>
            <person name="Wu L."/>
            <person name="Ma J."/>
        </authorList>
    </citation>
    <scope>NUCLEOTIDE SEQUENCE [LARGE SCALE GENOMIC DNA]</scope>
    <source>
        <strain evidence="6 7">JCM 10696</strain>
    </source>
</reference>
<evidence type="ECO:0000313" key="6">
    <source>
        <dbReference type="EMBL" id="GAA0941836.1"/>
    </source>
</evidence>
<evidence type="ECO:0000256" key="2">
    <source>
        <dbReference type="ARBA" id="ARBA00006285"/>
    </source>
</evidence>
<evidence type="ECO:0000256" key="3">
    <source>
        <dbReference type="ARBA" id="ARBA00012663"/>
    </source>
</evidence>
<protein>
    <recommendedName>
        <fullName evidence="3">beta-N-acetylhexosaminidase</fullName>
        <ecNumber evidence="3">3.2.1.52</ecNumber>
    </recommendedName>
</protein>
<organism evidence="6 7">
    <name type="scientific">Actinocorallia libanotica</name>
    <dbReference type="NCBI Taxonomy" id="46162"/>
    <lineage>
        <taxon>Bacteria</taxon>
        <taxon>Bacillati</taxon>
        <taxon>Actinomycetota</taxon>
        <taxon>Actinomycetes</taxon>
        <taxon>Streptosporangiales</taxon>
        <taxon>Thermomonosporaceae</taxon>
        <taxon>Actinocorallia</taxon>
    </lineage>
</organism>
<comment type="caution">
    <text evidence="6">The sequence shown here is derived from an EMBL/GenBank/DDBJ whole genome shotgun (WGS) entry which is preliminary data.</text>
</comment>
<dbReference type="InterPro" id="IPR025705">
    <property type="entry name" value="Beta_hexosaminidase_sua/sub"/>
</dbReference>
<dbReference type="InterPro" id="IPR029018">
    <property type="entry name" value="Hex-like_dom2"/>
</dbReference>
<dbReference type="RefSeq" id="WP_344237669.1">
    <property type="nucleotide sequence ID" value="NZ_BAAAHH010000003.1"/>
</dbReference>
<dbReference type="SUPFAM" id="SSF51445">
    <property type="entry name" value="(Trans)glycosidases"/>
    <property type="match status" value="1"/>
</dbReference>
<dbReference type="Gene3D" id="3.30.379.10">
    <property type="entry name" value="Chitobiase/beta-hexosaminidase domain 2-like"/>
    <property type="match status" value="1"/>
</dbReference>
<comment type="similarity">
    <text evidence="2">Belongs to the glycosyl hydrolase 20 family.</text>
</comment>
<gene>
    <name evidence="6" type="ORF">GCM10009550_12480</name>
</gene>
<name>A0ABN1QF53_9ACTN</name>
<dbReference type="EMBL" id="BAAAHH010000003">
    <property type="protein sequence ID" value="GAA0941836.1"/>
    <property type="molecule type" value="Genomic_DNA"/>
</dbReference>
<dbReference type="PANTHER" id="PTHR22600">
    <property type="entry name" value="BETA-HEXOSAMINIDASE"/>
    <property type="match status" value="1"/>
</dbReference>
<dbReference type="EC" id="3.2.1.52" evidence="3"/>